<evidence type="ECO:0000256" key="1">
    <source>
        <dbReference type="SAM" id="Phobius"/>
    </source>
</evidence>
<reference evidence="2" key="1">
    <citation type="journal article" date="2015" name="Nature">
        <title>Complex archaea that bridge the gap between prokaryotes and eukaryotes.</title>
        <authorList>
            <person name="Spang A."/>
            <person name="Saw J.H."/>
            <person name="Jorgensen S.L."/>
            <person name="Zaremba-Niedzwiedzka K."/>
            <person name="Martijn J."/>
            <person name="Lind A.E."/>
            <person name="van Eijk R."/>
            <person name="Schleper C."/>
            <person name="Guy L."/>
            <person name="Ettema T.J."/>
        </authorList>
    </citation>
    <scope>NUCLEOTIDE SEQUENCE</scope>
</reference>
<comment type="caution">
    <text evidence="2">The sequence shown here is derived from an EMBL/GenBank/DDBJ whole genome shotgun (WGS) entry which is preliminary data.</text>
</comment>
<keyword evidence="1" id="KW-0472">Membrane</keyword>
<feature type="transmembrane region" description="Helical" evidence="1">
    <location>
        <begin position="221"/>
        <end position="254"/>
    </location>
</feature>
<gene>
    <name evidence="2" type="ORF">LCGC14_2356370</name>
</gene>
<sequence length="259" mass="28596">MAVRKEIWLVFRTMHKDFRKGLKQVRTGVTNTQRQIDRMRKPLKKLGATMGFQARQFQMWALGIMFFGMQIMRTFTRIAKSSFESFNKIMGESLTTAREAMMGLAASTEMLKFSIGSAIASSLEPMVPVLLDIMERIKDWVQQNEGLTASLILGGAGLGTFMFIGGQLALFLSSLTQLWIMWGISIKLIAKFLMPLFAIIDGIKDMIVHWGNSTKDVVGGIIKVIMGLVAIFAIMAGAPVMLVAAIIAAGILIIDAIVK</sequence>
<organism evidence="2">
    <name type="scientific">marine sediment metagenome</name>
    <dbReference type="NCBI Taxonomy" id="412755"/>
    <lineage>
        <taxon>unclassified sequences</taxon>
        <taxon>metagenomes</taxon>
        <taxon>ecological metagenomes</taxon>
    </lineage>
</organism>
<feature type="transmembrane region" description="Helical" evidence="1">
    <location>
        <begin position="146"/>
        <end position="172"/>
    </location>
</feature>
<accession>A0A0F9F2R5</accession>
<name>A0A0F9F2R5_9ZZZZ</name>
<proteinExistence type="predicted"/>
<feature type="transmembrane region" description="Helical" evidence="1">
    <location>
        <begin position="178"/>
        <end position="200"/>
    </location>
</feature>
<evidence type="ECO:0000313" key="2">
    <source>
        <dbReference type="EMBL" id="KKL45372.1"/>
    </source>
</evidence>
<protein>
    <submittedName>
        <fullName evidence="2">Uncharacterized protein</fullName>
    </submittedName>
</protein>
<keyword evidence="1" id="KW-1133">Transmembrane helix</keyword>
<dbReference type="AlphaFoldDB" id="A0A0F9F2R5"/>
<feature type="non-terminal residue" evidence="2">
    <location>
        <position position="259"/>
    </location>
</feature>
<keyword evidence="1" id="KW-0812">Transmembrane</keyword>
<dbReference type="EMBL" id="LAZR01034412">
    <property type="protein sequence ID" value="KKL45372.1"/>
    <property type="molecule type" value="Genomic_DNA"/>
</dbReference>